<evidence type="ECO:0000313" key="7">
    <source>
        <dbReference type="EMBL" id="KAK6940225.1"/>
    </source>
</evidence>
<dbReference type="EMBL" id="JBAMMX010000005">
    <property type="protein sequence ID" value="KAK6940225.1"/>
    <property type="molecule type" value="Genomic_DNA"/>
</dbReference>
<dbReference type="InterPro" id="IPR011598">
    <property type="entry name" value="bHLH_dom"/>
</dbReference>
<evidence type="ECO:0000256" key="4">
    <source>
        <dbReference type="ARBA" id="ARBA00023242"/>
    </source>
</evidence>
<keyword evidence="8" id="KW-1185">Reference proteome</keyword>
<keyword evidence="2" id="KW-0805">Transcription regulation</keyword>
<dbReference type="SUPFAM" id="SSF47459">
    <property type="entry name" value="HLH, helix-loop-helix DNA-binding domain"/>
    <property type="match status" value="1"/>
</dbReference>
<feature type="compositionally biased region" description="Acidic residues" evidence="5">
    <location>
        <begin position="170"/>
        <end position="182"/>
    </location>
</feature>
<dbReference type="PROSITE" id="PS50888">
    <property type="entry name" value="BHLH"/>
    <property type="match status" value="1"/>
</dbReference>
<reference evidence="7 8" key="1">
    <citation type="submission" date="2023-12" db="EMBL/GenBank/DDBJ databases">
        <title>A high-quality genome assembly for Dillenia turbinata (Dilleniales).</title>
        <authorList>
            <person name="Chanderbali A."/>
        </authorList>
    </citation>
    <scope>NUCLEOTIDE SEQUENCE [LARGE SCALE GENOMIC DNA]</scope>
    <source>
        <strain evidence="7">LSX21</strain>
        <tissue evidence="7">Leaf</tissue>
    </source>
</reference>
<feature type="domain" description="BHLH" evidence="6">
    <location>
        <begin position="259"/>
        <end position="308"/>
    </location>
</feature>
<comment type="caution">
    <text evidence="7">The sequence shown here is derived from an EMBL/GenBank/DDBJ whole genome shotgun (WGS) entry which is preliminary data.</text>
</comment>
<dbReference type="AlphaFoldDB" id="A0AAN8VUC9"/>
<evidence type="ECO:0000259" key="6">
    <source>
        <dbReference type="PROSITE" id="PS50888"/>
    </source>
</evidence>
<evidence type="ECO:0000256" key="5">
    <source>
        <dbReference type="SAM" id="MobiDB-lite"/>
    </source>
</evidence>
<dbReference type="CDD" id="cd18917">
    <property type="entry name" value="bHLH_AtSAC51_like"/>
    <property type="match status" value="1"/>
</dbReference>
<protein>
    <recommendedName>
        <fullName evidence="6">BHLH domain-containing protein</fullName>
    </recommendedName>
</protein>
<sequence length="322" mass="35282">MVCQAASQTRFRALKHENGIAGSATIIVRVIACFQPLQDCQAFTPVPNSILKQNPPLTTYGNPGEAVLPNADIGHARKRFVVFDQSGDQTTMIFSSALGTSIQQLATWRPKSSVAHNLIPEQGGARKDMFYHSQKDMFVDESDENQGVDSKSEMHEDTEELNALLYSDDETESNHDENDEETSTGHSPSTMTAHEELEGFEEEEVASSAGATKRRKLSDGSYDVPSLMDTATSAKTKRSLECEDDAESSCGNVNDQGSQEMVFLSGNKSSRKERIRETVTILQSIIPGGEGKDAIVVLDKAINYLKSLKFKAESLGMNTLEF</sequence>
<evidence type="ECO:0000256" key="1">
    <source>
        <dbReference type="ARBA" id="ARBA00004123"/>
    </source>
</evidence>
<proteinExistence type="predicted"/>
<accession>A0AAN8VUC9</accession>
<evidence type="ECO:0000313" key="8">
    <source>
        <dbReference type="Proteomes" id="UP001370490"/>
    </source>
</evidence>
<dbReference type="Pfam" id="PF23173">
    <property type="entry name" value="bHLH_SAC51"/>
    <property type="match status" value="1"/>
</dbReference>
<dbReference type="PANTHER" id="PTHR36066">
    <property type="entry name" value="TRANSCRIPTION FACTOR BHLH145"/>
    <property type="match status" value="1"/>
</dbReference>
<dbReference type="GO" id="GO:0005634">
    <property type="term" value="C:nucleus"/>
    <property type="evidence" value="ECO:0007669"/>
    <property type="project" value="UniProtKB-SubCell"/>
</dbReference>
<evidence type="ECO:0000256" key="2">
    <source>
        <dbReference type="ARBA" id="ARBA00023015"/>
    </source>
</evidence>
<gene>
    <name evidence="7" type="ORF">RJ641_029756</name>
</gene>
<dbReference type="InterPro" id="IPR037546">
    <property type="entry name" value="SAC51-like"/>
</dbReference>
<dbReference type="InterPro" id="IPR036638">
    <property type="entry name" value="HLH_DNA-bd_sf"/>
</dbReference>
<dbReference type="PANTHER" id="PTHR36066:SF2">
    <property type="entry name" value="TRANSCRIPTION FACTOR BHLH145"/>
    <property type="match status" value="1"/>
</dbReference>
<dbReference type="GO" id="GO:0046983">
    <property type="term" value="F:protein dimerization activity"/>
    <property type="evidence" value="ECO:0007669"/>
    <property type="project" value="InterPro"/>
</dbReference>
<keyword evidence="3" id="KW-0804">Transcription</keyword>
<comment type="subcellular location">
    <subcellularLocation>
        <location evidence="1">Nucleus</location>
    </subcellularLocation>
</comment>
<dbReference type="Proteomes" id="UP001370490">
    <property type="component" value="Unassembled WGS sequence"/>
</dbReference>
<keyword evidence="4" id="KW-0539">Nucleus</keyword>
<evidence type="ECO:0000256" key="3">
    <source>
        <dbReference type="ARBA" id="ARBA00023163"/>
    </source>
</evidence>
<name>A0AAN8VUC9_9MAGN</name>
<organism evidence="7 8">
    <name type="scientific">Dillenia turbinata</name>
    <dbReference type="NCBI Taxonomy" id="194707"/>
    <lineage>
        <taxon>Eukaryota</taxon>
        <taxon>Viridiplantae</taxon>
        <taxon>Streptophyta</taxon>
        <taxon>Embryophyta</taxon>
        <taxon>Tracheophyta</taxon>
        <taxon>Spermatophyta</taxon>
        <taxon>Magnoliopsida</taxon>
        <taxon>eudicotyledons</taxon>
        <taxon>Gunneridae</taxon>
        <taxon>Pentapetalae</taxon>
        <taxon>Dilleniales</taxon>
        <taxon>Dilleniaceae</taxon>
        <taxon>Dillenia</taxon>
    </lineage>
</organism>
<feature type="region of interest" description="Disordered" evidence="5">
    <location>
        <begin position="170"/>
        <end position="236"/>
    </location>
</feature>